<dbReference type="OrthoDB" id="4922812at2759"/>
<dbReference type="GeneID" id="30971360"/>
<dbReference type="AlphaFoldDB" id="A0A1L9WS83"/>
<dbReference type="VEuPathDB" id="FungiDB:ASPACDRAFT_1857415"/>
<name>A0A1L9WS83_ASPA1</name>
<evidence type="ECO:0000313" key="2">
    <source>
        <dbReference type="Proteomes" id="UP000184546"/>
    </source>
</evidence>
<proteinExistence type="predicted"/>
<evidence type="ECO:0000313" key="1">
    <source>
        <dbReference type="EMBL" id="OJJ98938.1"/>
    </source>
</evidence>
<dbReference type="OMA" id="WVTHRSR"/>
<dbReference type="RefSeq" id="XP_020055278.1">
    <property type="nucleotide sequence ID" value="XM_020197546.1"/>
</dbReference>
<protein>
    <submittedName>
        <fullName evidence="1">Uncharacterized protein</fullName>
    </submittedName>
</protein>
<organism evidence="1 2">
    <name type="scientific">Aspergillus aculeatus (strain ATCC 16872 / CBS 172.66 / WB 5094)</name>
    <dbReference type="NCBI Taxonomy" id="690307"/>
    <lineage>
        <taxon>Eukaryota</taxon>
        <taxon>Fungi</taxon>
        <taxon>Dikarya</taxon>
        <taxon>Ascomycota</taxon>
        <taxon>Pezizomycotina</taxon>
        <taxon>Eurotiomycetes</taxon>
        <taxon>Eurotiomycetidae</taxon>
        <taxon>Eurotiales</taxon>
        <taxon>Aspergillaceae</taxon>
        <taxon>Aspergillus</taxon>
        <taxon>Aspergillus subgen. Circumdati</taxon>
    </lineage>
</organism>
<gene>
    <name evidence="1" type="ORF">ASPACDRAFT_1857415</name>
</gene>
<keyword evidence="2" id="KW-1185">Reference proteome</keyword>
<accession>A0A1L9WS83</accession>
<reference evidence="2" key="1">
    <citation type="journal article" date="2017" name="Genome Biol.">
        <title>Comparative genomics reveals high biological diversity and specific adaptations in the industrially and medically important fungal genus Aspergillus.</title>
        <authorList>
            <person name="de Vries R.P."/>
            <person name="Riley R."/>
            <person name="Wiebenga A."/>
            <person name="Aguilar-Osorio G."/>
            <person name="Amillis S."/>
            <person name="Uchima C.A."/>
            <person name="Anderluh G."/>
            <person name="Asadollahi M."/>
            <person name="Askin M."/>
            <person name="Barry K."/>
            <person name="Battaglia E."/>
            <person name="Bayram O."/>
            <person name="Benocci T."/>
            <person name="Braus-Stromeyer S.A."/>
            <person name="Caldana C."/>
            <person name="Canovas D."/>
            <person name="Cerqueira G.C."/>
            <person name="Chen F."/>
            <person name="Chen W."/>
            <person name="Choi C."/>
            <person name="Clum A."/>
            <person name="Dos Santos R.A."/>
            <person name="Damasio A.R."/>
            <person name="Diallinas G."/>
            <person name="Emri T."/>
            <person name="Fekete E."/>
            <person name="Flipphi M."/>
            <person name="Freyberg S."/>
            <person name="Gallo A."/>
            <person name="Gournas C."/>
            <person name="Habgood R."/>
            <person name="Hainaut M."/>
            <person name="Harispe M.L."/>
            <person name="Henrissat B."/>
            <person name="Hilden K.S."/>
            <person name="Hope R."/>
            <person name="Hossain A."/>
            <person name="Karabika E."/>
            <person name="Karaffa L."/>
            <person name="Karanyi Z."/>
            <person name="Krasevec N."/>
            <person name="Kuo A."/>
            <person name="Kusch H."/>
            <person name="LaButti K."/>
            <person name="Lagendijk E.L."/>
            <person name="Lapidus A."/>
            <person name="Levasseur A."/>
            <person name="Lindquist E."/>
            <person name="Lipzen A."/>
            <person name="Logrieco A.F."/>
            <person name="MacCabe A."/>
            <person name="Maekelae M.R."/>
            <person name="Malavazi I."/>
            <person name="Melin P."/>
            <person name="Meyer V."/>
            <person name="Mielnichuk N."/>
            <person name="Miskei M."/>
            <person name="Molnar A.P."/>
            <person name="Mule G."/>
            <person name="Ngan C.Y."/>
            <person name="Orejas M."/>
            <person name="Orosz E."/>
            <person name="Ouedraogo J.P."/>
            <person name="Overkamp K.M."/>
            <person name="Park H.-S."/>
            <person name="Perrone G."/>
            <person name="Piumi F."/>
            <person name="Punt P.J."/>
            <person name="Ram A.F."/>
            <person name="Ramon A."/>
            <person name="Rauscher S."/>
            <person name="Record E."/>
            <person name="Riano-Pachon D.M."/>
            <person name="Robert V."/>
            <person name="Roehrig J."/>
            <person name="Ruller R."/>
            <person name="Salamov A."/>
            <person name="Salih N.S."/>
            <person name="Samson R.A."/>
            <person name="Sandor E."/>
            <person name="Sanguinetti M."/>
            <person name="Schuetze T."/>
            <person name="Sepcic K."/>
            <person name="Shelest E."/>
            <person name="Sherlock G."/>
            <person name="Sophianopoulou V."/>
            <person name="Squina F.M."/>
            <person name="Sun H."/>
            <person name="Susca A."/>
            <person name="Todd R.B."/>
            <person name="Tsang A."/>
            <person name="Unkles S.E."/>
            <person name="van de Wiele N."/>
            <person name="van Rossen-Uffink D."/>
            <person name="Oliveira J.V."/>
            <person name="Vesth T.C."/>
            <person name="Visser J."/>
            <person name="Yu J.-H."/>
            <person name="Zhou M."/>
            <person name="Andersen M.R."/>
            <person name="Archer D.B."/>
            <person name="Baker S.E."/>
            <person name="Benoit I."/>
            <person name="Brakhage A.A."/>
            <person name="Braus G.H."/>
            <person name="Fischer R."/>
            <person name="Frisvad J.C."/>
            <person name="Goldman G.H."/>
            <person name="Houbraken J."/>
            <person name="Oakley B."/>
            <person name="Pocsi I."/>
            <person name="Scazzocchio C."/>
            <person name="Seiboth B."/>
            <person name="vanKuyk P.A."/>
            <person name="Wortman J."/>
            <person name="Dyer P.S."/>
            <person name="Grigoriev I.V."/>
        </authorList>
    </citation>
    <scope>NUCLEOTIDE SEQUENCE [LARGE SCALE GENOMIC DNA]</scope>
    <source>
        <strain evidence="2">ATCC 16872 / CBS 172.66 / WB 5094</strain>
    </source>
</reference>
<dbReference type="EMBL" id="KV878979">
    <property type="protein sequence ID" value="OJJ98938.1"/>
    <property type="molecule type" value="Genomic_DNA"/>
</dbReference>
<sequence>MLSIPNPLPLHLKLPDDPETLALLNRIVVYTAVILYHTIWNAPAYHIKFAKNTSCLSLHIATGLLEYFRYWLTKAQTPHPQTILPDELDVLSCLIWSWTSFVLLRTLRRGDPCTTRPPYLAAACLRPLATVAAYAFRIPSLHTLSVYALEGFIWTRLAIFYFARTPYLRGTAKDSTVYAISVPLAAVFSVHQSQVPGATLGFVLAMAYIRQLNEWVTLRSRCLRDPQTKDEVSIWERYLVVGLRTLGFVELDELRAVSEEQALEKKLNDEYVSEARS</sequence>
<dbReference type="Proteomes" id="UP000184546">
    <property type="component" value="Unassembled WGS sequence"/>
</dbReference>